<keyword evidence="2" id="KW-1185">Reference proteome</keyword>
<dbReference type="AlphaFoldDB" id="A0A2L1GQ05"/>
<name>A0A2L1GQ05_9BACT</name>
<protein>
    <submittedName>
        <fullName evidence="1">Uncharacterized protein</fullName>
    </submittedName>
</protein>
<reference evidence="1 2" key="1">
    <citation type="journal article" date="2018" name="MBio">
        <title>Insights into the evolution of host association through the isolation and characterization of a novel human periodontal pathobiont, Desulfobulbus oralis.</title>
        <authorList>
            <person name="Cross K.L."/>
            <person name="Chirania P."/>
            <person name="Xiong W."/>
            <person name="Beall C.J."/>
            <person name="Elkins J.G."/>
            <person name="Giannone R.J."/>
            <person name="Griffen A.L."/>
            <person name="Guss A.M."/>
            <person name="Hettich R.L."/>
            <person name="Joshi S.S."/>
            <person name="Mokrzan E.M."/>
            <person name="Martin R.K."/>
            <person name="Zhulin I.B."/>
            <person name="Leys E.J."/>
            <person name="Podar M."/>
        </authorList>
    </citation>
    <scope>NUCLEOTIDE SEQUENCE [LARGE SCALE GENOMIC DNA]</scope>
    <source>
        <strain evidence="1 2">ORNL</strain>
    </source>
</reference>
<accession>A0A2L1GQ05</accession>
<evidence type="ECO:0000313" key="1">
    <source>
        <dbReference type="EMBL" id="AVD71718.1"/>
    </source>
</evidence>
<dbReference type="EMBL" id="CP021255">
    <property type="protein sequence ID" value="AVD71718.1"/>
    <property type="molecule type" value="Genomic_DNA"/>
</dbReference>
<dbReference type="KEGG" id="deo:CAY53_09775"/>
<organism evidence="1 2">
    <name type="scientific">Desulfobulbus oralis</name>
    <dbReference type="NCBI Taxonomy" id="1986146"/>
    <lineage>
        <taxon>Bacteria</taxon>
        <taxon>Pseudomonadati</taxon>
        <taxon>Thermodesulfobacteriota</taxon>
        <taxon>Desulfobulbia</taxon>
        <taxon>Desulfobulbales</taxon>
        <taxon>Desulfobulbaceae</taxon>
        <taxon>Desulfobulbus</taxon>
    </lineage>
</organism>
<dbReference type="Proteomes" id="UP000239867">
    <property type="component" value="Chromosome"/>
</dbReference>
<sequence>MFLIVSPLFTLPAFFVFGRPIMNMEAHMFAVTESAASNLTAYLTQNRITSPIRVALMQGG</sequence>
<gene>
    <name evidence="1" type="ORF">CAY53_09775</name>
</gene>
<proteinExistence type="predicted"/>
<evidence type="ECO:0000313" key="2">
    <source>
        <dbReference type="Proteomes" id="UP000239867"/>
    </source>
</evidence>